<evidence type="ECO:0000313" key="2">
    <source>
        <dbReference type="Proteomes" id="UP000287296"/>
    </source>
</evidence>
<name>A0A429X2S7_SIMTE</name>
<sequence>MVMLKPPKDFCIDAFEYKEYLGENDWSEPQYAKPILIEHCRIDRGAEYTSTTSGKQLLYNAVVFCYGGITTPLPAFKTESVLVFDGIEHVVTKVIPIYEAYSTTIYSYELEVV</sequence>
<reference evidence="1 2" key="1">
    <citation type="submission" date="2018-12" db="EMBL/GenBank/DDBJ databases">
        <authorList>
            <person name="Sun L."/>
            <person name="Chen Z."/>
        </authorList>
    </citation>
    <scope>NUCLEOTIDE SEQUENCE [LARGE SCALE GENOMIC DNA]</scope>
    <source>
        <strain evidence="1 2">LMG 29736</strain>
    </source>
</reference>
<dbReference type="EMBL" id="QYTW02000030">
    <property type="protein sequence ID" value="RST57677.1"/>
    <property type="molecule type" value="Genomic_DNA"/>
</dbReference>
<accession>A0A429X2S7</accession>
<gene>
    <name evidence="1" type="ORF">D5F11_021700</name>
</gene>
<protein>
    <submittedName>
        <fullName evidence="1">Minor capsid protein</fullName>
    </submittedName>
</protein>
<comment type="caution">
    <text evidence="1">The sequence shown here is derived from an EMBL/GenBank/DDBJ whole genome shotgun (WGS) entry which is preliminary data.</text>
</comment>
<proteinExistence type="predicted"/>
<evidence type="ECO:0000313" key="1">
    <source>
        <dbReference type="EMBL" id="RST57677.1"/>
    </source>
</evidence>
<dbReference type="Pfam" id="PF10665">
    <property type="entry name" value="Minor_capsid_1"/>
    <property type="match status" value="1"/>
</dbReference>
<organism evidence="1 2">
    <name type="scientific">Siminovitchia terrae</name>
    <name type="common">Bacillus terrae</name>
    <dbReference type="NCBI Taxonomy" id="1914933"/>
    <lineage>
        <taxon>Bacteria</taxon>
        <taxon>Bacillati</taxon>
        <taxon>Bacillota</taxon>
        <taxon>Bacilli</taxon>
        <taxon>Bacillales</taxon>
        <taxon>Bacillaceae</taxon>
        <taxon>Siminovitchia</taxon>
    </lineage>
</organism>
<dbReference type="Proteomes" id="UP000287296">
    <property type="component" value="Unassembled WGS sequence"/>
</dbReference>
<dbReference type="OrthoDB" id="2912567at2"/>
<dbReference type="RefSeq" id="WP_120118324.1">
    <property type="nucleotide sequence ID" value="NZ_QYTW02000030.1"/>
</dbReference>
<dbReference type="AlphaFoldDB" id="A0A429X2S7"/>
<dbReference type="InterPro" id="IPR019612">
    <property type="entry name" value="Minor_capsid_put"/>
</dbReference>